<dbReference type="Proteomes" id="UP001054821">
    <property type="component" value="Chromosome 8"/>
</dbReference>
<dbReference type="Pfam" id="PF07727">
    <property type="entry name" value="RVT_2"/>
    <property type="match status" value="1"/>
</dbReference>
<sequence>MSDEFTALVWNGTWELVPSRPNQNLVGCKWVFRIKCHPDGSIDRYKAHLVAKRFHQCPSIDFYETFSQVVKPTTIRVILQLALTRGWPIRQLDVNNAFLHGTLHEEVFMSQPPGFVDFAFPSHVCKLRKAFHGHKQAPRAWYKELISFLVSYGFHHSKSNAFIFVSHHRSIVAYFLVYVNDLIVTCSGRLFITKFLDTLAQRFSLKDLGAKDVSMPLFTTTALVFNGGATAIDATPFRSLIGGLQYLSLTRPDIAFAHHTLSLHALSDANWAGNPNNHTSTTAYTIFLGGNLISWSSRKQHSVARSSTEAEYRVVACTAAELSWLQNLLRELGATFFCANPVLHSHMKHIAIDLHFVRDLVAQGLLKVAHVSTIDQLVDALTKPLSYQRFHLLRSKIGVTDGGSILRGCIREAVQASRGIADYYCLLASGGRYEVTATAPGYKSKTTGIWLDKAGTNVDFVLDPNVNRGGIPLRSACECRWGTRSVIWDTYLEAFDCCCGIPFVFMQEDIQPIKTEAVGVRK</sequence>
<dbReference type="CDD" id="cd09272">
    <property type="entry name" value="RNase_HI_RT_Ty1"/>
    <property type="match status" value="1"/>
</dbReference>
<organism evidence="2 3">
    <name type="scientific">Prunus dulcis</name>
    <name type="common">Almond</name>
    <name type="synonym">Amygdalus dulcis</name>
    <dbReference type="NCBI Taxonomy" id="3755"/>
    <lineage>
        <taxon>Eukaryota</taxon>
        <taxon>Viridiplantae</taxon>
        <taxon>Streptophyta</taxon>
        <taxon>Embryophyta</taxon>
        <taxon>Tracheophyta</taxon>
        <taxon>Spermatophyta</taxon>
        <taxon>Magnoliopsida</taxon>
        <taxon>eudicotyledons</taxon>
        <taxon>Gunneridae</taxon>
        <taxon>Pentapetalae</taxon>
        <taxon>rosids</taxon>
        <taxon>fabids</taxon>
        <taxon>Rosales</taxon>
        <taxon>Rosaceae</taxon>
        <taxon>Amygdaloideae</taxon>
        <taxon>Amygdaleae</taxon>
        <taxon>Prunus</taxon>
    </lineage>
</organism>
<protein>
    <recommendedName>
        <fullName evidence="1">Reverse transcriptase Ty1/copia-type domain-containing protein</fullName>
    </recommendedName>
</protein>
<gene>
    <name evidence="2" type="ORF">L3X38_041669</name>
</gene>
<name>A0AAD4UV59_PRUDU</name>
<proteinExistence type="predicted"/>
<dbReference type="PANTHER" id="PTHR11439:SF450">
    <property type="entry name" value="REVERSE TRANSCRIPTASE TY1_COPIA-TYPE DOMAIN-CONTAINING PROTEIN"/>
    <property type="match status" value="1"/>
</dbReference>
<dbReference type="PANTHER" id="PTHR11439">
    <property type="entry name" value="GAG-POL-RELATED RETROTRANSPOSON"/>
    <property type="match status" value="1"/>
</dbReference>
<dbReference type="AlphaFoldDB" id="A0AAD4UV59"/>
<keyword evidence="3" id="KW-1185">Reference proteome</keyword>
<dbReference type="InterPro" id="IPR013103">
    <property type="entry name" value="RVT_2"/>
</dbReference>
<dbReference type="InterPro" id="IPR043502">
    <property type="entry name" value="DNA/RNA_pol_sf"/>
</dbReference>
<evidence type="ECO:0000313" key="3">
    <source>
        <dbReference type="Proteomes" id="UP001054821"/>
    </source>
</evidence>
<evidence type="ECO:0000313" key="2">
    <source>
        <dbReference type="EMBL" id="KAI5312496.1"/>
    </source>
</evidence>
<reference evidence="2 3" key="1">
    <citation type="journal article" date="2022" name="G3 (Bethesda)">
        <title>Whole-genome sequence and methylome profiling of the almond [Prunus dulcis (Mill.) D.A. Webb] cultivar 'Nonpareil'.</title>
        <authorList>
            <person name="D'Amico-Willman K.M."/>
            <person name="Ouma W.Z."/>
            <person name="Meulia T."/>
            <person name="Sideli G.M."/>
            <person name="Gradziel T.M."/>
            <person name="Fresnedo-Ramirez J."/>
        </authorList>
    </citation>
    <scope>NUCLEOTIDE SEQUENCE [LARGE SCALE GENOMIC DNA]</scope>
    <source>
        <strain evidence="2">Clone GOH B32 T37-40</strain>
    </source>
</reference>
<dbReference type="EMBL" id="JAJFAZ020000008">
    <property type="protein sequence ID" value="KAI5312496.1"/>
    <property type="molecule type" value="Genomic_DNA"/>
</dbReference>
<comment type="caution">
    <text evidence="2">The sequence shown here is derived from an EMBL/GenBank/DDBJ whole genome shotgun (WGS) entry which is preliminary data.</text>
</comment>
<accession>A0AAD4UV59</accession>
<dbReference type="SUPFAM" id="SSF56672">
    <property type="entry name" value="DNA/RNA polymerases"/>
    <property type="match status" value="1"/>
</dbReference>
<evidence type="ECO:0000259" key="1">
    <source>
        <dbReference type="Pfam" id="PF07727"/>
    </source>
</evidence>
<feature type="domain" description="Reverse transcriptase Ty1/copia-type" evidence="1">
    <location>
        <begin position="11"/>
        <end position="210"/>
    </location>
</feature>